<dbReference type="PANTHER" id="PTHR31374">
    <property type="entry name" value="AUXIN-INDUCED PROTEIN-LIKE-RELATED"/>
    <property type="match status" value="1"/>
</dbReference>
<organism evidence="3 4">
    <name type="scientific">Vitis rotundifolia</name>
    <name type="common">Muscadine grape</name>
    <dbReference type="NCBI Taxonomy" id="103349"/>
    <lineage>
        <taxon>Eukaryota</taxon>
        <taxon>Viridiplantae</taxon>
        <taxon>Streptophyta</taxon>
        <taxon>Embryophyta</taxon>
        <taxon>Tracheophyta</taxon>
        <taxon>Spermatophyta</taxon>
        <taxon>Magnoliopsida</taxon>
        <taxon>eudicotyledons</taxon>
        <taxon>Gunneridae</taxon>
        <taxon>Pentapetalae</taxon>
        <taxon>rosids</taxon>
        <taxon>Vitales</taxon>
        <taxon>Vitaceae</taxon>
        <taxon>Viteae</taxon>
        <taxon>Vitis</taxon>
    </lineage>
</organism>
<dbReference type="Pfam" id="PF02519">
    <property type="entry name" value="Auxin_inducible"/>
    <property type="match status" value="1"/>
</dbReference>
<dbReference type="PANTHER" id="PTHR31374:SF199">
    <property type="entry name" value="SMALL AUXIN-UP RNA-RELATED"/>
    <property type="match status" value="1"/>
</dbReference>
<gene>
    <name evidence="3" type="ORF">PVL29_021875</name>
</gene>
<feature type="compositionally biased region" description="Low complexity" evidence="2">
    <location>
        <begin position="34"/>
        <end position="44"/>
    </location>
</feature>
<dbReference type="AlphaFoldDB" id="A0AA38YU44"/>
<evidence type="ECO:0000256" key="2">
    <source>
        <dbReference type="SAM" id="MobiDB-lite"/>
    </source>
</evidence>
<evidence type="ECO:0000313" key="3">
    <source>
        <dbReference type="EMBL" id="KAJ9676573.1"/>
    </source>
</evidence>
<accession>A0AA38YU44</accession>
<dbReference type="EMBL" id="JARBHA010000017">
    <property type="protein sequence ID" value="KAJ9676573.1"/>
    <property type="molecule type" value="Genomic_DNA"/>
</dbReference>
<comment type="similarity">
    <text evidence="1">Belongs to the ARG7 family.</text>
</comment>
<evidence type="ECO:0000256" key="1">
    <source>
        <dbReference type="ARBA" id="ARBA00006974"/>
    </source>
</evidence>
<sequence>MDSVKGNGKQNMAVKAWERCRVICRGAKKSAVNPISPWSSLSKSKPSKRSEVDKPKTKSPVPPKGYFPVYVGAQKQRFVIKTQFANHSLFQMLLEEAEQEYGYSNEGPVLLPCEVDTFNKVLAEMNSVDHGLTPGCVFAKRHGCYSLLSPFRMLKVDRVQ</sequence>
<keyword evidence="4" id="KW-1185">Reference proteome</keyword>
<protein>
    <submittedName>
        <fullName evidence="3">Uncharacterized protein</fullName>
    </submittedName>
</protein>
<dbReference type="Proteomes" id="UP001168098">
    <property type="component" value="Unassembled WGS sequence"/>
</dbReference>
<reference evidence="3 4" key="1">
    <citation type="journal article" date="2023" name="BMC Biotechnol.">
        <title>Vitis rotundifolia cv Carlos genome sequencing.</title>
        <authorList>
            <person name="Huff M."/>
            <person name="Hulse-Kemp A."/>
            <person name="Scheffler B."/>
            <person name="Youngblood R."/>
            <person name="Simpson S."/>
            <person name="Babiker E."/>
            <person name="Staton M."/>
        </authorList>
    </citation>
    <scope>NUCLEOTIDE SEQUENCE [LARGE SCALE GENOMIC DNA]</scope>
    <source>
        <tissue evidence="3">Leaf</tissue>
    </source>
</reference>
<name>A0AA38YU44_VITRO</name>
<proteinExistence type="inferred from homology"/>
<comment type="caution">
    <text evidence="3">The sequence shown here is derived from an EMBL/GenBank/DDBJ whole genome shotgun (WGS) entry which is preliminary data.</text>
</comment>
<evidence type="ECO:0000313" key="4">
    <source>
        <dbReference type="Proteomes" id="UP001168098"/>
    </source>
</evidence>
<feature type="region of interest" description="Disordered" evidence="2">
    <location>
        <begin position="32"/>
        <end position="62"/>
    </location>
</feature>
<dbReference type="GO" id="GO:0009733">
    <property type="term" value="P:response to auxin"/>
    <property type="evidence" value="ECO:0007669"/>
    <property type="project" value="InterPro"/>
</dbReference>
<dbReference type="InterPro" id="IPR003676">
    <property type="entry name" value="SAUR_fam"/>
</dbReference>